<organism evidence="3 4">
    <name type="scientific">Candidatus Agrococcus pullicola</name>
    <dbReference type="NCBI Taxonomy" id="2838429"/>
    <lineage>
        <taxon>Bacteria</taxon>
        <taxon>Bacillati</taxon>
        <taxon>Actinomycetota</taxon>
        <taxon>Actinomycetes</taxon>
        <taxon>Micrococcales</taxon>
        <taxon>Microbacteriaceae</taxon>
        <taxon>Agrococcus</taxon>
    </lineage>
</organism>
<evidence type="ECO:0000256" key="1">
    <source>
        <dbReference type="SAM" id="Phobius"/>
    </source>
</evidence>
<dbReference type="Proteomes" id="UP000824005">
    <property type="component" value="Unassembled WGS sequence"/>
</dbReference>
<dbReference type="AlphaFoldDB" id="A0A9D1YY69"/>
<sequence length="218" mass="23684">MTGNRNETNSASAPKRKRRRTWWIVLGAVLGTGVLTAAGGTWWLSASSGVQAQGEQDCTDVPVENSAASSAAEGDLRDGVCTALASLTDAWHDQDAEAYGEVFTEYATYTTFAGTHYVGRGEIVSSHAALFDGPLSGTGLTNHYLSLRVITDDVVILTTRGDTYEGDTPGEPSKVQTYTLVYDNGEWKIASFHNTQRKPLMERIQYLWMPETVPGAER</sequence>
<keyword evidence="1" id="KW-1133">Transmembrane helix</keyword>
<reference evidence="3" key="1">
    <citation type="journal article" date="2021" name="PeerJ">
        <title>Extensive microbial diversity within the chicken gut microbiome revealed by metagenomics and culture.</title>
        <authorList>
            <person name="Gilroy R."/>
            <person name="Ravi A."/>
            <person name="Getino M."/>
            <person name="Pursley I."/>
            <person name="Horton D.L."/>
            <person name="Alikhan N.F."/>
            <person name="Baker D."/>
            <person name="Gharbi K."/>
            <person name="Hall N."/>
            <person name="Watson M."/>
            <person name="Adriaenssens E.M."/>
            <person name="Foster-Nyarko E."/>
            <person name="Jarju S."/>
            <person name="Secka A."/>
            <person name="Antonio M."/>
            <person name="Oren A."/>
            <person name="Chaudhuri R.R."/>
            <person name="La Ragione R."/>
            <person name="Hildebrand F."/>
            <person name="Pallen M.J."/>
        </authorList>
    </citation>
    <scope>NUCLEOTIDE SEQUENCE</scope>
    <source>
        <strain evidence="3">ChiGjej1B1-98</strain>
    </source>
</reference>
<gene>
    <name evidence="3" type="ORF">H9830_13480</name>
</gene>
<dbReference type="NCBIfam" id="TIGR02246">
    <property type="entry name" value="SgcJ/EcaC family oxidoreductase"/>
    <property type="match status" value="1"/>
</dbReference>
<name>A0A9D1YY69_9MICO</name>
<reference evidence="3" key="2">
    <citation type="submission" date="2021-04" db="EMBL/GenBank/DDBJ databases">
        <authorList>
            <person name="Gilroy R."/>
        </authorList>
    </citation>
    <scope>NUCLEOTIDE SEQUENCE</scope>
    <source>
        <strain evidence="3">ChiGjej1B1-98</strain>
    </source>
</reference>
<feature type="transmembrane region" description="Helical" evidence="1">
    <location>
        <begin position="21"/>
        <end position="44"/>
    </location>
</feature>
<dbReference type="Gene3D" id="3.10.450.50">
    <property type="match status" value="1"/>
</dbReference>
<protein>
    <submittedName>
        <fullName evidence="3">SgcJ/EcaC family oxidoreductase</fullName>
    </submittedName>
</protein>
<evidence type="ECO:0000259" key="2">
    <source>
        <dbReference type="Pfam" id="PF13474"/>
    </source>
</evidence>
<accession>A0A9D1YY69</accession>
<dbReference type="InterPro" id="IPR037401">
    <property type="entry name" value="SnoaL-like"/>
</dbReference>
<dbReference type="EMBL" id="DXDC01000407">
    <property type="protein sequence ID" value="HIY67275.1"/>
    <property type="molecule type" value="Genomic_DNA"/>
</dbReference>
<proteinExistence type="predicted"/>
<dbReference type="SUPFAM" id="SSF54427">
    <property type="entry name" value="NTF2-like"/>
    <property type="match status" value="1"/>
</dbReference>
<dbReference type="Pfam" id="PF13474">
    <property type="entry name" value="SnoaL_3"/>
    <property type="match status" value="1"/>
</dbReference>
<evidence type="ECO:0000313" key="4">
    <source>
        <dbReference type="Proteomes" id="UP000824005"/>
    </source>
</evidence>
<keyword evidence="1" id="KW-0812">Transmembrane</keyword>
<evidence type="ECO:0000313" key="3">
    <source>
        <dbReference type="EMBL" id="HIY67275.1"/>
    </source>
</evidence>
<keyword evidence="1" id="KW-0472">Membrane</keyword>
<comment type="caution">
    <text evidence="3">The sequence shown here is derived from an EMBL/GenBank/DDBJ whole genome shotgun (WGS) entry which is preliminary data.</text>
</comment>
<dbReference type="InterPro" id="IPR032710">
    <property type="entry name" value="NTF2-like_dom_sf"/>
</dbReference>
<feature type="domain" description="SnoaL-like" evidence="2">
    <location>
        <begin position="82"/>
        <end position="193"/>
    </location>
</feature>
<dbReference type="InterPro" id="IPR011944">
    <property type="entry name" value="Steroid_delta5-4_isomerase"/>
</dbReference>